<name>A0AAD2FFL9_9STRA</name>
<reference evidence="2" key="1">
    <citation type="submission" date="2023-08" db="EMBL/GenBank/DDBJ databases">
        <authorList>
            <person name="Audoor S."/>
            <person name="Bilcke G."/>
        </authorList>
    </citation>
    <scope>NUCLEOTIDE SEQUENCE</scope>
</reference>
<dbReference type="PANTHER" id="PTHR34203">
    <property type="entry name" value="METHYLTRANSFERASE, FKBM FAMILY PROTEIN"/>
    <property type="match status" value="1"/>
</dbReference>
<dbReference type="AlphaFoldDB" id="A0AAD2FFL9"/>
<dbReference type="NCBIfam" id="TIGR01444">
    <property type="entry name" value="fkbM_fam"/>
    <property type="match status" value="1"/>
</dbReference>
<protein>
    <recommendedName>
        <fullName evidence="1">Methyltransferase FkbM domain-containing protein</fullName>
    </recommendedName>
</protein>
<dbReference type="InterPro" id="IPR006342">
    <property type="entry name" value="FkbM_mtfrase"/>
</dbReference>
<accession>A0AAD2FFL9</accession>
<dbReference type="SUPFAM" id="SSF53335">
    <property type="entry name" value="S-adenosyl-L-methionine-dependent methyltransferases"/>
    <property type="match status" value="1"/>
</dbReference>
<organism evidence="2 3">
    <name type="scientific">Cylindrotheca closterium</name>
    <dbReference type="NCBI Taxonomy" id="2856"/>
    <lineage>
        <taxon>Eukaryota</taxon>
        <taxon>Sar</taxon>
        <taxon>Stramenopiles</taxon>
        <taxon>Ochrophyta</taxon>
        <taxon>Bacillariophyta</taxon>
        <taxon>Bacillariophyceae</taxon>
        <taxon>Bacillariophycidae</taxon>
        <taxon>Bacillariales</taxon>
        <taxon>Bacillariaceae</taxon>
        <taxon>Cylindrotheca</taxon>
    </lineage>
</organism>
<sequence length="424" mass="48606">MLFPKPPLCTTDQLMKVRHHMPPETCVRQHVRKISFFQVCSLTAATKCPNATWLEDYYLDLQREHYNGHIDQSSQGKQLWSSSSSSSSLNNLQHESQQFLGISIGCNKGFDAINTLRMGTYDADIDKAKWKQAMTSDGSESLHLSVCNQDSAADVFPILNDDHHASNNSSKMILRPRGEMHCIEPMPQTYHKLQQSAETLGYTDKGLVVTHGAVSRNSGEMPFRSGGKAAGVENIGLGDCRGGSKQDCEMVKVYSLLEFVERKVQAPSSQNINVLSIDVEGFDGDVLLGATSKVLERVEYLEFEYNWMGSWKRQHLYDIIELLDEQASMVCYWAGRDRLWRITECWMSYYDVHSWSNVACANRRLVPELAAKMEETFQRTLEDETQWFKHPNIPKKLGFWQRKYKDHVLLSLEEDKLRQKYIRI</sequence>
<comment type="caution">
    <text evidence="2">The sequence shown here is derived from an EMBL/GenBank/DDBJ whole genome shotgun (WGS) entry which is preliminary data.</text>
</comment>
<evidence type="ECO:0000313" key="2">
    <source>
        <dbReference type="EMBL" id="CAJ1934986.1"/>
    </source>
</evidence>
<keyword evidence="3" id="KW-1185">Reference proteome</keyword>
<dbReference type="PANTHER" id="PTHR34203:SF15">
    <property type="entry name" value="SLL1173 PROTEIN"/>
    <property type="match status" value="1"/>
</dbReference>
<dbReference type="InterPro" id="IPR052514">
    <property type="entry name" value="SAM-dependent_MTase"/>
</dbReference>
<dbReference type="Proteomes" id="UP001295423">
    <property type="component" value="Unassembled WGS sequence"/>
</dbReference>
<feature type="domain" description="Methyltransferase FkbM" evidence="1">
    <location>
        <begin position="174"/>
        <end position="312"/>
    </location>
</feature>
<evidence type="ECO:0000259" key="1">
    <source>
        <dbReference type="Pfam" id="PF05050"/>
    </source>
</evidence>
<gene>
    <name evidence="2" type="ORF">CYCCA115_LOCUS4323</name>
</gene>
<evidence type="ECO:0000313" key="3">
    <source>
        <dbReference type="Proteomes" id="UP001295423"/>
    </source>
</evidence>
<dbReference type="InterPro" id="IPR029063">
    <property type="entry name" value="SAM-dependent_MTases_sf"/>
</dbReference>
<dbReference type="Pfam" id="PF05050">
    <property type="entry name" value="Methyltransf_21"/>
    <property type="match status" value="1"/>
</dbReference>
<dbReference type="Gene3D" id="3.40.50.150">
    <property type="entry name" value="Vaccinia Virus protein VP39"/>
    <property type="match status" value="1"/>
</dbReference>
<proteinExistence type="predicted"/>
<dbReference type="EMBL" id="CAKOGP040000435">
    <property type="protein sequence ID" value="CAJ1934986.1"/>
    <property type="molecule type" value="Genomic_DNA"/>
</dbReference>